<protein>
    <submittedName>
        <fullName evidence="2">Uncharacterized protein</fullName>
    </submittedName>
</protein>
<dbReference type="AlphaFoldDB" id="A0AAN6LLB2"/>
<feature type="compositionally biased region" description="Basic and acidic residues" evidence="1">
    <location>
        <begin position="234"/>
        <end position="244"/>
    </location>
</feature>
<dbReference type="EMBL" id="WVTA01000021">
    <property type="protein sequence ID" value="KAK3197320.1"/>
    <property type="molecule type" value="Genomic_DNA"/>
</dbReference>
<sequence length="244" mass="27003">MSNKRTIVTIDSDSDDEVQFVKETPAKKARTSTPTPDPPTATTKTAAPAAANSSFPFDITVDALQKFKDIYPGRTLETNASIYQEEIRTAMEAYQNNRALPSQYLYTVIEAVVLKSGDDFTNTPRGNPTPSKAFANSRLLEHFAVAFSIAPPNEKPKFVFMTTKVGMKNPKFAHMHAVRYNEVGCGFDEDGCLSMYVTKLIGGERQIHALYVQRTETGDLGSPSTVAQEEMEDNKDLIKFEEGD</sequence>
<evidence type="ECO:0000313" key="2">
    <source>
        <dbReference type="EMBL" id="KAK3197320.1"/>
    </source>
</evidence>
<proteinExistence type="predicted"/>
<accession>A0AAN6LLB2</accession>
<evidence type="ECO:0000313" key="3">
    <source>
        <dbReference type="Proteomes" id="UP001280581"/>
    </source>
</evidence>
<organism evidence="2 3">
    <name type="scientific">Pseudopithomyces chartarum</name>
    <dbReference type="NCBI Taxonomy" id="1892770"/>
    <lineage>
        <taxon>Eukaryota</taxon>
        <taxon>Fungi</taxon>
        <taxon>Dikarya</taxon>
        <taxon>Ascomycota</taxon>
        <taxon>Pezizomycotina</taxon>
        <taxon>Dothideomycetes</taxon>
        <taxon>Pleosporomycetidae</taxon>
        <taxon>Pleosporales</taxon>
        <taxon>Massarineae</taxon>
        <taxon>Didymosphaeriaceae</taxon>
        <taxon>Pseudopithomyces</taxon>
    </lineage>
</organism>
<dbReference type="Proteomes" id="UP001280581">
    <property type="component" value="Unassembled WGS sequence"/>
</dbReference>
<feature type="region of interest" description="Disordered" evidence="1">
    <location>
        <begin position="218"/>
        <end position="244"/>
    </location>
</feature>
<comment type="caution">
    <text evidence="2">The sequence shown here is derived from an EMBL/GenBank/DDBJ whole genome shotgun (WGS) entry which is preliminary data.</text>
</comment>
<feature type="compositionally biased region" description="Polar residues" evidence="1">
    <location>
        <begin position="1"/>
        <end position="11"/>
    </location>
</feature>
<feature type="compositionally biased region" description="Low complexity" evidence="1">
    <location>
        <begin position="40"/>
        <end position="49"/>
    </location>
</feature>
<reference evidence="2 3" key="1">
    <citation type="submission" date="2021-02" db="EMBL/GenBank/DDBJ databases">
        <title>Genome assembly of Pseudopithomyces chartarum.</title>
        <authorList>
            <person name="Jauregui R."/>
            <person name="Singh J."/>
            <person name="Voisey C."/>
        </authorList>
    </citation>
    <scope>NUCLEOTIDE SEQUENCE [LARGE SCALE GENOMIC DNA]</scope>
    <source>
        <strain evidence="2 3">AGR01</strain>
    </source>
</reference>
<keyword evidence="3" id="KW-1185">Reference proteome</keyword>
<feature type="region of interest" description="Disordered" evidence="1">
    <location>
        <begin position="1"/>
        <end position="49"/>
    </location>
</feature>
<evidence type="ECO:0000256" key="1">
    <source>
        <dbReference type="SAM" id="MobiDB-lite"/>
    </source>
</evidence>
<gene>
    <name evidence="2" type="ORF">GRF29_1536g1360556</name>
</gene>
<name>A0AAN6LLB2_9PLEO</name>